<dbReference type="AlphaFoldDB" id="A0A1H6U9D6"/>
<dbReference type="PRINTS" id="PR00037">
    <property type="entry name" value="HTHLACR"/>
</dbReference>
<dbReference type="Pfam" id="PF00455">
    <property type="entry name" value="DeoRC"/>
    <property type="match status" value="1"/>
</dbReference>
<evidence type="ECO:0000259" key="7">
    <source>
        <dbReference type="PROSITE" id="PS51000"/>
    </source>
</evidence>
<dbReference type="InterPro" id="IPR037171">
    <property type="entry name" value="NagB/RpiA_transferase-like"/>
</dbReference>
<evidence type="ECO:0000256" key="1">
    <source>
        <dbReference type="ARBA" id="ARBA00021390"/>
    </source>
</evidence>
<dbReference type="InterPro" id="IPR036388">
    <property type="entry name" value="WH-like_DNA-bd_sf"/>
</dbReference>
<evidence type="ECO:0000256" key="5">
    <source>
        <dbReference type="ARBA" id="ARBA00023163"/>
    </source>
</evidence>
<dbReference type="InterPro" id="IPR036390">
    <property type="entry name" value="WH_DNA-bd_sf"/>
</dbReference>
<dbReference type="SMART" id="SM01134">
    <property type="entry name" value="DeoRC"/>
    <property type="match status" value="1"/>
</dbReference>
<organism evidence="8 9">
    <name type="scientific">Sharpea azabuensis</name>
    <dbReference type="NCBI Taxonomy" id="322505"/>
    <lineage>
        <taxon>Bacteria</taxon>
        <taxon>Bacillati</taxon>
        <taxon>Bacillota</taxon>
        <taxon>Erysipelotrichia</taxon>
        <taxon>Erysipelotrichales</taxon>
        <taxon>Coprobacillaceae</taxon>
        <taxon>Sharpea</taxon>
    </lineage>
</organism>
<evidence type="ECO:0000256" key="6">
    <source>
        <dbReference type="ARBA" id="ARBA00024937"/>
    </source>
</evidence>
<evidence type="ECO:0000313" key="9">
    <source>
        <dbReference type="Proteomes" id="UP000183028"/>
    </source>
</evidence>
<dbReference type="InterPro" id="IPR018356">
    <property type="entry name" value="Tscrpt_reg_HTH_DeoR_CS"/>
</dbReference>
<dbReference type="SUPFAM" id="SSF100950">
    <property type="entry name" value="NagB/RpiA/CoA transferase-like"/>
    <property type="match status" value="1"/>
</dbReference>
<evidence type="ECO:0000256" key="3">
    <source>
        <dbReference type="ARBA" id="ARBA00023015"/>
    </source>
</evidence>
<dbReference type="PANTHER" id="PTHR30363:SF4">
    <property type="entry name" value="GLYCEROL-3-PHOSPHATE REGULON REPRESSOR"/>
    <property type="match status" value="1"/>
</dbReference>
<protein>
    <recommendedName>
        <fullName evidence="1">Lactose phosphotransferase system repressor</fullName>
    </recommendedName>
</protein>
<dbReference type="InterPro" id="IPR014036">
    <property type="entry name" value="DeoR-like_C"/>
</dbReference>
<name>A0A1H6U9D6_9FIRM</name>
<comment type="function">
    <text evidence="6">Repressor of the lactose catabolism operon. Galactose-6-phosphate is the inducer.</text>
</comment>
<keyword evidence="9" id="KW-1185">Reference proteome</keyword>
<evidence type="ECO:0000256" key="2">
    <source>
        <dbReference type="ARBA" id="ARBA00022491"/>
    </source>
</evidence>
<dbReference type="PANTHER" id="PTHR30363">
    <property type="entry name" value="HTH-TYPE TRANSCRIPTIONAL REGULATOR SRLR-RELATED"/>
    <property type="match status" value="1"/>
</dbReference>
<dbReference type="RefSeq" id="WP_074732179.1">
    <property type="nucleotide sequence ID" value="NZ_FNYK01000028.1"/>
</dbReference>
<dbReference type="GO" id="GO:0003677">
    <property type="term" value="F:DNA binding"/>
    <property type="evidence" value="ECO:0007669"/>
    <property type="project" value="UniProtKB-KW"/>
</dbReference>
<dbReference type="PROSITE" id="PS00894">
    <property type="entry name" value="HTH_DEOR_1"/>
    <property type="match status" value="1"/>
</dbReference>
<keyword evidence="3" id="KW-0805">Transcription regulation</keyword>
<dbReference type="SUPFAM" id="SSF46785">
    <property type="entry name" value="Winged helix' DNA-binding domain"/>
    <property type="match status" value="1"/>
</dbReference>
<dbReference type="Proteomes" id="UP000183028">
    <property type="component" value="Unassembled WGS sequence"/>
</dbReference>
<dbReference type="OrthoDB" id="9797223at2"/>
<dbReference type="InterPro" id="IPR050313">
    <property type="entry name" value="Carb_Metab_HTH_regulators"/>
</dbReference>
<dbReference type="STRING" id="322505.SAMN04487836_10462"/>
<dbReference type="EMBL" id="FNYK01000028">
    <property type="protein sequence ID" value="SEI84472.1"/>
    <property type="molecule type" value="Genomic_DNA"/>
</dbReference>
<dbReference type="SMART" id="SM00420">
    <property type="entry name" value="HTH_DEOR"/>
    <property type="match status" value="1"/>
</dbReference>
<dbReference type="eggNOG" id="COG1349">
    <property type="taxonomic scope" value="Bacteria"/>
</dbReference>
<reference evidence="9" key="1">
    <citation type="submission" date="2016-10" db="EMBL/GenBank/DDBJ databases">
        <authorList>
            <person name="Varghese N."/>
        </authorList>
    </citation>
    <scope>NUCLEOTIDE SEQUENCE [LARGE SCALE GENOMIC DNA]</scope>
    <source>
        <strain evidence="9">DSM 20406</strain>
    </source>
</reference>
<evidence type="ECO:0000313" key="8">
    <source>
        <dbReference type="EMBL" id="SEI84472.1"/>
    </source>
</evidence>
<dbReference type="InterPro" id="IPR001034">
    <property type="entry name" value="DeoR_HTH"/>
</dbReference>
<dbReference type="Gene3D" id="3.40.50.1360">
    <property type="match status" value="1"/>
</dbReference>
<sequence length="248" mass="27991">MKERQNRILDALTKHEKLEVKELAEMMEVSQVTIRKDLDALTQQGLIIRNHGYATLNNSDDMNNRLAYHYEMKQRIAKKVCEDIHDGETIMIESGSCCALVALEIAQSKKNITIITNSAFIADYIRNEDIKVILLGGEYQASSQVLVGPITINNAKNFFVDKYFIGADGFSEKSGFTGKDYLRAETVREMAKQAAHVIVVTESEKFGHIGTVNLLDTKNVAKVYTDTHIPQEDEIYLNEMNVEVIKVD</sequence>
<dbReference type="GO" id="GO:0003700">
    <property type="term" value="F:DNA-binding transcription factor activity"/>
    <property type="evidence" value="ECO:0007669"/>
    <property type="project" value="InterPro"/>
</dbReference>
<feature type="domain" description="HTH deoR-type" evidence="7">
    <location>
        <begin position="1"/>
        <end position="56"/>
    </location>
</feature>
<gene>
    <name evidence="8" type="ORF">SAMN04487834_10283</name>
</gene>
<accession>A0A1H6U9D6</accession>
<dbReference type="Pfam" id="PF08220">
    <property type="entry name" value="HTH_DeoR"/>
    <property type="match status" value="1"/>
</dbReference>
<dbReference type="Gene3D" id="1.10.10.10">
    <property type="entry name" value="Winged helix-like DNA-binding domain superfamily/Winged helix DNA-binding domain"/>
    <property type="match status" value="1"/>
</dbReference>
<evidence type="ECO:0000256" key="4">
    <source>
        <dbReference type="ARBA" id="ARBA00023125"/>
    </source>
</evidence>
<proteinExistence type="predicted"/>
<keyword evidence="4" id="KW-0238">DNA-binding</keyword>
<keyword evidence="5" id="KW-0804">Transcription</keyword>
<dbReference type="PROSITE" id="PS51000">
    <property type="entry name" value="HTH_DEOR_2"/>
    <property type="match status" value="1"/>
</dbReference>
<keyword evidence="2" id="KW-0678">Repressor</keyword>